<reference evidence="1 2" key="2">
    <citation type="submission" date="2019-09" db="EMBL/GenBank/DDBJ databases">
        <title>Complete Genome Sequence and Methylome Analysis of free living Spirochaetas.</title>
        <authorList>
            <person name="Leshcheva N."/>
            <person name="Mikheeva N."/>
        </authorList>
    </citation>
    <scope>NUCLEOTIDE SEQUENCE [LARGE SCALE GENOMIC DNA]</scope>
    <source>
        <strain evidence="1 2">P</strain>
    </source>
</reference>
<dbReference type="RefSeq" id="WP_149567645.1">
    <property type="nucleotide sequence ID" value="NZ_CP035807.1"/>
</dbReference>
<dbReference type="NCBIfam" id="NF038262">
    <property type="entry name" value="SiaB_fam_kinase"/>
    <property type="match status" value="1"/>
</dbReference>
<sequence>MKISDISKYYRIFDDDGIVLSYQGPFIQEMIEEISSVMNEKISNYSDLKLNAKFLSLFIEQAQNILHYSADRITGESGTQLSHGFILTGVKDGTIFIISGNPIDPSHEKILKSKLESINKYPKSELKKLFKEQLKSENDNFLSKGASLGLIELCRKSDNMEYHFDKTPSGELFFSIKTEYYYSETTIE</sequence>
<proteinExistence type="predicted"/>
<dbReference type="InterPro" id="IPR046239">
    <property type="entry name" value="DUF6272"/>
</dbReference>
<protein>
    <recommendedName>
        <fullName evidence="3">ATP-binding protein</fullName>
    </recommendedName>
</protein>
<evidence type="ECO:0000313" key="1">
    <source>
        <dbReference type="EMBL" id="QEN04398.1"/>
    </source>
</evidence>
<evidence type="ECO:0000313" key="2">
    <source>
        <dbReference type="Proteomes" id="UP000323824"/>
    </source>
</evidence>
<reference evidence="1 2" key="1">
    <citation type="submission" date="2019-02" db="EMBL/GenBank/DDBJ databases">
        <authorList>
            <person name="Fomenkov A."/>
            <person name="Dubinina G."/>
            <person name="Grabovich M."/>
            <person name="Vincze T."/>
            <person name="Roberts R.J."/>
        </authorList>
    </citation>
    <scope>NUCLEOTIDE SEQUENCE [LARGE SCALE GENOMIC DNA]</scope>
    <source>
        <strain evidence="1 2">P</strain>
    </source>
</reference>
<name>A0A5C1QAN0_9SPIO</name>
<dbReference type="Pfam" id="PF19788">
    <property type="entry name" value="DUF6272"/>
    <property type="match status" value="1"/>
</dbReference>
<organism evidence="1 2">
    <name type="scientific">Thiospirochaeta perfilievii</name>
    <dbReference type="NCBI Taxonomy" id="252967"/>
    <lineage>
        <taxon>Bacteria</taxon>
        <taxon>Pseudomonadati</taxon>
        <taxon>Spirochaetota</taxon>
        <taxon>Spirochaetia</taxon>
        <taxon>Spirochaetales</taxon>
        <taxon>Spirochaetaceae</taxon>
        <taxon>Thiospirochaeta</taxon>
    </lineage>
</organism>
<keyword evidence="2" id="KW-1185">Reference proteome</keyword>
<dbReference type="OrthoDB" id="5365713at2"/>
<dbReference type="KEGG" id="sper:EW093_06705"/>
<dbReference type="AlphaFoldDB" id="A0A5C1QAN0"/>
<accession>A0A5C1QAN0</accession>
<dbReference type="EMBL" id="CP035807">
    <property type="protein sequence ID" value="QEN04398.1"/>
    <property type="molecule type" value="Genomic_DNA"/>
</dbReference>
<gene>
    <name evidence="1" type="ORF">EW093_06705</name>
</gene>
<dbReference type="Proteomes" id="UP000323824">
    <property type="component" value="Chromosome"/>
</dbReference>
<evidence type="ECO:0008006" key="3">
    <source>
        <dbReference type="Google" id="ProtNLM"/>
    </source>
</evidence>